<dbReference type="SUPFAM" id="SSF47672">
    <property type="entry name" value="Transferrin receptor-like dimerisation domain"/>
    <property type="match status" value="1"/>
</dbReference>
<proteinExistence type="predicted"/>
<keyword evidence="1" id="KW-0325">Glycoprotein</keyword>
<dbReference type="GO" id="GO:0004180">
    <property type="term" value="F:carboxypeptidase activity"/>
    <property type="evidence" value="ECO:0007669"/>
    <property type="project" value="TreeGrafter"/>
</dbReference>
<feature type="domain" description="Transferrin receptor-like dimerisation" evidence="2">
    <location>
        <begin position="270"/>
        <end position="342"/>
    </location>
</feature>
<dbReference type="Gramene" id="KZN03277">
    <property type="protein sequence ID" value="KZN03277"/>
    <property type="gene ID" value="DCAR_012033"/>
</dbReference>
<protein>
    <recommendedName>
        <fullName evidence="2">Transferrin receptor-like dimerisation domain-containing protein</fullName>
    </recommendedName>
</protein>
<dbReference type="Pfam" id="PF04253">
    <property type="entry name" value="TFR_dimer"/>
    <property type="match status" value="1"/>
</dbReference>
<evidence type="ECO:0000313" key="3">
    <source>
        <dbReference type="EMBL" id="KZN03277.1"/>
    </source>
</evidence>
<dbReference type="SUPFAM" id="SSF52025">
    <property type="entry name" value="PA domain"/>
    <property type="match status" value="1"/>
</dbReference>
<accession>A0A161Y292</accession>
<dbReference type="STRING" id="79200.A0A161Y292"/>
<dbReference type="SUPFAM" id="SSF53187">
    <property type="entry name" value="Zn-dependent exopeptidases"/>
    <property type="match status" value="1"/>
</dbReference>
<dbReference type="InterPro" id="IPR036757">
    <property type="entry name" value="TFR-like_dimer_dom_sf"/>
</dbReference>
<dbReference type="PANTHER" id="PTHR10404:SF46">
    <property type="entry name" value="VACUOLAR PROTEIN SORTING-ASSOCIATED PROTEIN 70"/>
    <property type="match status" value="1"/>
</dbReference>
<evidence type="ECO:0000259" key="2">
    <source>
        <dbReference type="Pfam" id="PF04253"/>
    </source>
</evidence>
<comment type="caution">
    <text evidence="3">The sequence shown here is derived from an EMBL/GenBank/DDBJ whole genome shotgun (WGS) entry which is preliminary data.</text>
</comment>
<dbReference type="Gene3D" id="3.40.630.10">
    <property type="entry name" value="Zn peptidases"/>
    <property type="match status" value="1"/>
</dbReference>
<dbReference type="AlphaFoldDB" id="A0A161Y292"/>
<name>A0A161Y292_DAUCS</name>
<dbReference type="Gene3D" id="3.50.30.30">
    <property type="match status" value="1"/>
</dbReference>
<gene>
    <name evidence="3" type="ORF">DCAR_012033</name>
</gene>
<reference evidence="3" key="1">
    <citation type="journal article" date="2016" name="Nat. Genet.">
        <title>A high-quality carrot genome assembly provides new insights into carotenoid accumulation and asterid genome evolution.</title>
        <authorList>
            <person name="Iorizzo M."/>
            <person name="Ellison S."/>
            <person name="Senalik D."/>
            <person name="Zeng P."/>
            <person name="Satapoomin P."/>
            <person name="Huang J."/>
            <person name="Bowman M."/>
            <person name="Iovene M."/>
            <person name="Sanseverino W."/>
            <person name="Cavagnaro P."/>
            <person name="Yildiz M."/>
            <person name="Macko-Podgorni A."/>
            <person name="Moranska E."/>
            <person name="Grzebelus E."/>
            <person name="Grzebelus D."/>
            <person name="Ashrafi H."/>
            <person name="Zheng Z."/>
            <person name="Cheng S."/>
            <person name="Spooner D."/>
            <person name="Van Deynze A."/>
            <person name="Simon P."/>
        </authorList>
    </citation>
    <scope>NUCLEOTIDE SEQUENCE [LARGE SCALE GENOMIC DNA]</scope>
    <source>
        <tissue evidence="3">Leaf</tissue>
    </source>
</reference>
<organism evidence="3">
    <name type="scientific">Daucus carota subsp. sativus</name>
    <name type="common">Carrot</name>
    <dbReference type="NCBI Taxonomy" id="79200"/>
    <lineage>
        <taxon>Eukaryota</taxon>
        <taxon>Viridiplantae</taxon>
        <taxon>Streptophyta</taxon>
        <taxon>Embryophyta</taxon>
        <taxon>Tracheophyta</taxon>
        <taxon>Spermatophyta</taxon>
        <taxon>Magnoliopsida</taxon>
        <taxon>eudicotyledons</taxon>
        <taxon>Gunneridae</taxon>
        <taxon>Pentapetalae</taxon>
        <taxon>asterids</taxon>
        <taxon>campanulids</taxon>
        <taxon>Apiales</taxon>
        <taxon>Apiaceae</taxon>
        <taxon>Apioideae</taxon>
        <taxon>Scandiceae</taxon>
        <taxon>Daucinae</taxon>
        <taxon>Daucus</taxon>
        <taxon>Daucus sect. Daucus</taxon>
    </lineage>
</organism>
<dbReference type="PANTHER" id="PTHR10404">
    <property type="entry name" value="N-ACETYLATED-ALPHA-LINKED ACIDIC DIPEPTIDASE"/>
    <property type="match status" value="1"/>
</dbReference>
<dbReference type="InterPro" id="IPR007365">
    <property type="entry name" value="TFR-like_dimer_dom"/>
</dbReference>
<dbReference type="OMA" id="CIRTRCY"/>
<dbReference type="InterPro" id="IPR046450">
    <property type="entry name" value="PA_dom_sf"/>
</dbReference>
<evidence type="ECO:0000256" key="1">
    <source>
        <dbReference type="ARBA" id="ARBA00023180"/>
    </source>
</evidence>
<dbReference type="InterPro" id="IPR039373">
    <property type="entry name" value="Peptidase_M28B"/>
</dbReference>
<sequence length="407" mass="43900">MGQIYRGDIVANAYQAGAIGAVLFTDKKDYGGGGDGKGFPHDKWMPPSGVQVGTLYNGCGDPTTTGWPSTGGCERISDDEVDKGGDIPLIPSLPVSAADGEAIIKSIGGEMADNDWQGCKDGPVYNIGPGPGILNLSYTIGSTEWVEENREMLTSRVVAYLNVDVAVSGAGFQAAATPQLDQLLMQATKQVRDPENSSQSIFDSWVGTSDHPKIGRLGGAGSDYAPFLQHVGIPAADMSFGEGSNTSFYELLSAKKNADELTNELIDKNIDVTPLFKSIEDLKIAATKIDNEIKALERSKGWASMWGTKPRQVRELNDRLMMAERAFMDRDGLLGRQWYKHLRVHCDRCIRTRCYGGRVVTDRKDYGGGGDAKGFPGDKWIPPSGVQAGSLYKNLGDPRSNPARLAK</sequence>
<dbReference type="EMBL" id="LNRQ01000003">
    <property type="protein sequence ID" value="KZN03277.1"/>
    <property type="molecule type" value="Genomic_DNA"/>
</dbReference>